<dbReference type="AlphaFoldDB" id="A0A6N8FEK0"/>
<sequence length="171" mass="19651">MRIFVVFVTMLFTISLADANQQTMLRVQLQQLTLQSAMLTDVEKVDRIQALSTLINLQDEKQTKLVQSPEQLFQSGYGNEAELAFAKWQMLSDLGLPKEQFRLVYVQDKKDLSRQVWLAWYTADKIKLITSSDVIDRTKTVKRIQSEVDVLSVLDPELVLSNRSHTRSSNT</sequence>
<evidence type="ECO:0000313" key="3">
    <source>
        <dbReference type="Proteomes" id="UP000439994"/>
    </source>
</evidence>
<dbReference type="EMBL" id="WOCD01000005">
    <property type="protein sequence ID" value="MUH73587.1"/>
    <property type="molecule type" value="Genomic_DNA"/>
</dbReference>
<evidence type="ECO:0008006" key="4">
    <source>
        <dbReference type="Google" id="ProtNLM"/>
    </source>
</evidence>
<feature type="chain" id="PRO_5026688379" description="DUF2066 domain-containing protein" evidence="1">
    <location>
        <begin position="20"/>
        <end position="171"/>
    </location>
</feature>
<keyword evidence="3" id="KW-1185">Reference proteome</keyword>
<gene>
    <name evidence="2" type="ORF">GNP35_14485</name>
</gene>
<keyword evidence="1" id="KW-0732">Signal</keyword>
<accession>A0A6N8FEK0</accession>
<proteinExistence type="predicted"/>
<dbReference type="Proteomes" id="UP000439994">
    <property type="component" value="Unassembled WGS sequence"/>
</dbReference>
<name>A0A6N8FEK0_9GAMM</name>
<protein>
    <recommendedName>
        <fullName evidence="4">DUF2066 domain-containing protein</fullName>
    </recommendedName>
</protein>
<comment type="caution">
    <text evidence="2">The sequence shown here is derived from an EMBL/GenBank/DDBJ whole genome shotgun (WGS) entry which is preliminary data.</text>
</comment>
<organism evidence="2 3">
    <name type="scientific">Psychrosphaera haliotis</name>
    <dbReference type="NCBI Taxonomy" id="555083"/>
    <lineage>
        <taxon>Bacteria</taxon>
        <taxon>Pseudomonadati</taxon>
        <taxon>Pseudomonadota</taxon>
        <taxon>Gammaproteobacteria</taxon>
        <taxon>Alteromonadales</taxon>
        <taxon>Pseudoalteromonadaceae</taxon>
        <taxon>Psychrosphaera</taxon>
    </lineage>
</organism>
<feature type="signal peptide" evidence="1">
    <location>
        <begin position="1"/>
        <end position="19"/>
    </location>
</feature>
<dbReference type="Gene3D" id="3.10.620.30">
    <property type="match status" value="1"/>
</dbReference>
<evidence type="ECO:0000313" key="2">
    <source>
        <dbReference type="EMBL" id="MUH73587.1"/>
    </source>
</evidence>
<dbReference type="RefSeq" id="WP_155696956.1">
    <property type="nucleotide sequence ID" value="NZ_WOCD01000005.1"/>
</dbReference>
<evidence type="ECO:0000256" key="1">
    <source>
        <dbReference type="SAM" id="SignalP"/>
    </source>
</evidence>
<reference evidence="2 3" key="1">
    <citation type="submission" date="2019-11" db="EMBL/GenBank/DDBJ databases">
        <title>P. haliotis isolates from Z. marina roots.</title>
        <authorList>
            <person name="Cohen M."/>
            <person name="Jospin G."/>
            <person name="Eisen J.A."/>
            <person name="Coil D.A."/>
        </authorList>
    </citation>
    <scope>NUCLEOTIDE SEQUENCE [LARGE SCALE GENOMIC DNA]</scope>
    <source>
        <strain evidence="2 3">UCD-MCMsp1aY</strain>
    </source>
</reference>